<keyword evidence="3" id="KW-1185">Reference proteome</keyword>
<evidence type="ECO:0000256" key="1">
    <source>
        <dbReference type="SAM" id="MobiDB-lite"/>
    </source>
</evidence>
<dbReference type="Proteomes" id="UP000257109">
    <property type="component" value="Unassembled WGS sequence"/>
</dbReference>
<feature type="region of interest" description="Disordered" evidence="1">
    <location>
        <begin position="80"/>
        <end position="105"/>
    </location>
</feature>
<dbReference type="SUPFAM" id="SSF56672">
    <property type="entry name" value="DNA/RNA polymerases"/>
    <property type="match status" value="1"/>
</dbReference>
<dbReference type="AlphaFoldDB" id="A0A371G6G1"/>
<name>A0A371G6G1_MUCPR</name>
<dbReference type="OrthoDB" id="1934635at2759"/>
<reference evidence="2" key="1">
    <citation type="submission" date="2018-05" db="EMBL/GenBank/DDBJ databases">
        <title>Draft genome of Mucuna pruriens seed.</title>
        <authorList>
            <person name="Nnadi N.E."/>
            <person name="Vos R."/>
            <person name="Hasami M.H."/>
            <person name="Devisetty U.K."/>
            <person name="Aguiy J.C."/>
        </authorList>
    </citation>
    <scope>NUCLEOTIDE SEQUENCE [LARGE SCALE GENOMIC DNA]</scope>
    <source>
        <strain evidence="2">JCA_2017</strain>
    </source>
</reference>
<sequence>MCLGLSSVLEKLPTSFERILEEFKDVFQYMPKGLSPIRGIEHHIDFVPSSSLPNCLSYKSNAKLRKLQEEVLQKIELLSSLEDSSPSPSPSPTIYTVHEQKKEKI</sequence>
<protein>
    <submittedName>
        <fullName evidence="2">Uncharacterized protein</fullName>
    </submittedName>
</protein>
<feature type="non-terminal residue" evidence="2">
    <location>
        <position position="1"/>
    </location>
</feature>
<dbReference type="EMBL" id="QJKJ01006609">
    <property type="protein sequence ID" value="RDX86091.1"/>
    <property type="molecule type" value="Genomic_DNA"/>
</dbReference>
<evidence type="ECO:0000313" key="2">
    <source>
        <dbReference type="EMBL" id="RDX86091.1"/>
    </source>
</evidence>
<evidence type="ECO:0000313" key="3">
    <source>
        <dbReference type="Proteomes" id="UP000257109"/>
    </source>
</evidence>
<accession>A0A371G6G1</accession>
<proteinExistence type="predicted"/>
<gene>
    <name evidence="2" type="ORF">CR513_32614</name>
</gene>
<comment type="caution">
    <text evidence="2">The sequence shown here is derived from an EMBL/GenBank/DDBJ whole genome shotgun (WGS) entry which is preliminary data.</text>
</comment>
<dbReference type="InterPro" id="IPR043502">
    <property type="entry name" value="DNA/RNA_pol_sf"/>
</dbReference>
<organism evidence="2 3">
    <name type="scientific">Mucuna pruriens</name>
    <name type="common">Velvet bean</name>
    <name type="synonym">Dolichos pruriens</name>
    <dbReference type="NCBI Taxonomy" id="157652"/>
    <lineage>
        <taxon>Eukaryota</taxon>
        <taxon>Viridiplantae</taxon>
        <taxon>Streptophyta</taxon>
        <taxon>Embryophyta</taxon>
        <taxon>Tracheophyta</taxon>
        <taxon>Spermatophyta</taxon>
        <taxon>Magnoliopsida</taxon>
        <taxon>eudicotyledons</taxon>
        <taxon>Gunneridae</taxon>
        <taxon>Pentapetalae</taxon>
        <taxon>rosids</taxon>
        <taxon>fabids</taxon>
        <taxon>Fabales</taxon>
        <taxon>Fabaceae</taxon>
        <taxon>Papilionoideae</taxon>
        <taxon>50 kb inversion clade</taxon>
        <taxon>NPAAA clade</taxon>
        <taxon>indigoferoid/millettioid clade</taxon>
        <taxon>Phaseoleae</taxon>
        <taxon>Mucuna</taxon>
    </lineage>
</organism>